<feature type="compositionally biased region" description="Acidic residues" evidence="7">
    <location>
        <begin position="648"/>
        <end position="666"/>
    </location>
</feature>
<evidence type="ECO:0000256" key="3">
    <source>
        <dbReference type="ARBA" id="ARBA00023242"/>
    </source>
</evidence>
<feature type="compositionally biased region" description="Acidic residues" evidence="7">
    <location>
        <begin position="723"/>
        <end position="745"/>
    </location>
</feature>
<dbReference type="OrthoDB" id="10249888at2759"/>
<dbReference type="EC" id="3.1.3.16" evidence="6"/>
<dbReference type="KEGG" id="vpo:Kpol_1068p9"/>
<dbReference type="GO" id="GO:0005829">
    <property type="term" value="C:cytosol"/>
    <property type="evidence" value="ECO:0007669"/>
    <property type="project" value="EnsemblFungi"/>
</dbReference>
<dbReference type="PROSITE" id="PS50969">
    <property type="entry name" value="FCP1"/>
    <property type="match status" value="1"/>
</dbReference>
<accession>A7TSR4</accession>
<dbReference type="SUPFAM" id="SSF52113">
    <property type="entry name" value="BRCT domain"/>
    <property type="match status" value="1"/>
</dbReference>
<dbReference type="SMART" id="SM00292">
    <property type="entry name" value="BRCT"/>
    <property type="match status" value="1"/>
</dbReference>
<keyword evidence="2 6" id="KW-0378">Hydrolase</keyword>
<feature type="domain" description="FCP1 homology" evidence="9">
    <location>
        <begin position="160"/>
        <end position="346"/>
    </location>
</feature>
<feature type="compositionally biased region" description="Acidic residues" evidence="7">
    <location>
        <begin position="695"/>
        <end position="712"/>
    </location>
</feature>
<feature type="region of interest" description="Disordered" evidence="7">
    <location>
        <begin position="648"/>
        <end position="745"/>
    </location>
</feature>
<dbReference type="GO" id="GO:0008420">
    <property type="term" value="F:RNA polymerase II CTD heptapeptide repeat phosphatase activity"/>
    <property type="evidence" value="ECO:0007669"/>
    <property type="project" value="UniProtKB-UniRule"/>
</dbReference>
<dbReference type="InParanoid" id="A7TSR4"/>
<dbReference type="Pfam" id="PF03031">
    <property type="entry name" value="NIF"/>
    <property type="match status" value="1"/>
</dbReference>
<dbReference type="Gene3D" id="3.40.50.1000">
    <property type="entry name" value="HAD superfamily/HAD-like"/>
    <property type="match status" value="1"/>
</dbReference>
<comment type="subcellular location">
    <subcellularLocation>
        <location evidence="1 6">Nucleus</location>
    </subcellularLocation>
</comment>
<dbReference type="GO" id="GO:0005634">
    <property type="term" value="C:nucleus"/>
    <property type="evidence" value="ECO:0007669"/>
    <property type="project" value="UniProtKB-SubCell"/>
</dbReference>
<dbReference type="CDD" id="cd07521">
    <property type="entry name" value="HAD_FCP1-like"/>
    <property type="match status" value="1"/>
</dbReference>
<proteinExistence type="predicted"/>
<dbReference type="PROSITE" id="PS50172">
    <property type="entry name" value="BRCT"/>
    <property type="match status" value="1"/>
</dbReference>
<evidence type="ECO:0000259" key="9">
    <source>
        <dbReference type="PROSITE" id="PS50969"/>
    </source>
</evidence>
<dbReference type="GeneID" id="5542721"/>
<evidence type="ECO:0000313" key="11">
    <source>
        <dbReference type="Proteomes" id="UP000000267"/>
    </source>
</evidence>
<comment type="catalytic activity">
    <reaction evidence="4 6">
        <text>O-phospho-L-seryl-[protein] + H2O = L-seryl-[protein] + phosphate</text>
        <dbReference type="Rhea" id="RHEA:20629"/>
        <dbReference type="Rhea" id="RHEA-COMP:9863"/>
        <dbReference type="Rhea" id="RHEA-COMP:11604"/>
        <dbReference type="ChEBI" id="CHEBI:15377"/>
        <dbReference type="ChEBI" id="CHEBI:29999"/>
        <dbReference type="ChEBI" id="CHEBI:43474"/>
        <dbReference type="ChEBI" id="CHEBI:83421"/>
        <dbReference type="EC" id="3.1.3.16"/>
    </reaction>
</comment>
<dbReference type="eggNOG" id="KOG0323">
    <property type="taxonomic scope" value="Eukaryota"/>
</dbReference>
<dbReference type="InterPro" id="IPR004274">
    <property type="entry name" value="FCP1_dom"/>
</dbReference>
<comment type="function">
    <text evidence="6">This promotes the activity of RNA polymerase II.</text>
</comment>
<evidence type="ECO:0000256" key="7">
    <source>
        <dbReference type="SAM" id="MobiDB-lite"/>
    </source>
</evidence>
<dbReference type="InterPro" id="IPR036420">
    <property type="entry name" value="BRCT_dom_sf"/>
</dbReference>
<evidence type="ECO:0000259" key="8">
    <source>
        <dbReference type="PROSITE" id="PS50172"/>
    </source>
</evidence>
<feature type="domain" description="BRCT" evidence="8">
    <location>
        <begin position="482"/>
        <end position="576"/>
    </location>
</feature>
<protein>
    <recommendedName>
        <fullName evidence="6">RNA polymerase II subunit A C-terminal domain phosphatase</fullName>
        <ecNumber evidence="6">3.1.3.16</ecNumber>
    </recommendedName>
</protein>
<dbReference type="SUPFAM" id="SSF56784">
    <property type="entry name" value="HAD-like"/>
    <property type="match status" value="1"/>
</dbReference>
<feature type="compositionally biased region" description="Polar residues" evidence="7">
    <location>
        <begin position="615"/>
        <end position="625"/>
    </location>
</feature>
<dbReference type="OMA" id="DQTVIHC"/>
<dbReference type="PhylomeDB" id="A7TSR4"/>
<organism evidence="11">
    <name type="scientific">Vanderwaltozyma polyspora (strain ATCC 22028 / DSM 70294 / BCRC 21397 / CBS 2163 / NBRC 10782 / NRRL Y-8283 / UCD 57-17)</name>
    <name type="common">Kluyveromyces polysporus</name>
    <dbReference type="NCBI Taxonomy" id="436907"/>
    <lineage>
        <taxon>Eukaryota</taxon>
        <taxon>Fungi</taxon>
        <taxon>Dikarya</taxon>
        <taxon>Ascomycota</taxon>
        <taxon>Saccharomycotina</taxon>
        <taxon>Saccharomycetes</taxon>
        <taxon>Saccharomycetales</taxon>
        <taxon>Saccharomycetaceae</taxon>
        <taxon>Vanderwaltozyma</taxon>
    </lineage>
</organism>
<dbReference type="RefSeq" id="XP_001642557.1">
    <property type="nucleotide sequence ID" value="XM_001642507.1"/>
</dbReference>
<dbReference type="FunFam" id="3.40.50.1000:FF:000142">
    <property type="entry name" value="Similar to FCP1-like phosphatase"/>
    <property type="match status" value="1"/>
</dbReference>
<feature type="compositionally biased region" description="Basic and acidic residues" evidence="7">
    <location>
        <begin position="713"/>
        <end position="722"/>
    </location>
</feature>
<evidence type="ECO:0000256" key="5">
    <source>
        <dbReference type="ARBA" id="ARBA00048336"/>
    </source>
</evidence>
<dbReference type="AlphaFoldDB" id="A7TSR4"/>
<evidence type="ECO:0000313" key="10">
    <source>
        <dbReference type="EMBL" id="EDO14699.1"/>
    </source>
</evidence>
<dbReference type="Pfam" id="PF00533">
    <property type="entry name" value="BRCT"/>
    <property type="match status" value="1"/>
</dbReference>
<name>A7TSR4_VANPO</name>
<reference evidence="10 11" key="1">
    <citation type="journal article" date="2007" name="Proc. Natl. Acad. Sci. U.S.A.">
        <title>Independent sorting-out of thousands of duplicated gene pairs in two yeast species descended from a whole-genome duplication.</title>
        <authorList>
            <person name="Scannell D.R."/>
            <person name="Frank A.C."/>
            <person name="Conant G.C."/>
            <person name="Byrne K.P."/>
            <person name="Woolfit M."/>
            <person name="Wolfe K.H."/>
        </authorList>
    </citation>
    <scope>NUCLEOTIDE SEQUENCE [LARGE SCALE GENOMIC DNA]</scope>
    <source>
        <strain evidence="11">ATCC 22028 / DSM 70294 / BCRC 21397 / CBS 2163 / NBRC 10782 / NRRL Y-8283 / UCD 57-17</strain>
    </source>
</reference>
<gene>
    <name evidence="10" type="ORF">Kpol_1068p9</name>
</gene>
<dbReference type="PANTHER" id="PTHR23081">
    <property type="entry name" value="RNA POLYMERASE II CTD PHOSPHATASE"/>
    <property type="match status" value="1"/>
</dbReference>
<dbReference type="InterPro" id="IPR023214">
    <property type="entry name" value="HAD_sf"/>
</dbReference>
<dbReference type="InterPro" id="IPR001357">
    <property type="entry name" value="BRCT_dom"/>
</dbReference>
<dbReference type="SMART" id="SM00577">
    <property type="entry name" value="CPDc"/>
    <property type="match status" value="1"/>
</dbReference>
<keyword evidence="11" id="KW-1185">Reference proteome</keyword>
<dbReference type="PANTHER" id="PTHR23081:SF36">
    <property type="entry name" value="RNA POLYMERASE II SUBUNIT A C-TERMINAL DOMAIN PHOSPHATASE"/>
    <property type="match status" value="1"/>
</dbReference>
<dbReference type="CDD" id="cd17729">
    <property type="entry name" value="BRCT_CTDP1"/>
    <property type="match status" value="1"/>
</dbReference>
<evidence type="ECO:0000256" key="2">
    <source>
        <dbReference type="ARBA" id="ARBA00022801"/>
    </source>
</evidence>
<dbReference type="Gene3D" id="1.10.287.10">
    <property type="entry name" value="S15/NS1, RNA-binding"/>
    <property type="match status" value="1"/>
</dbReference>
<dbReference type="HOGENOM" id="CLU_007683_0_0_1"/>
<evidence type="ECO:0000256" key="1">
    <source>
        <dbReference type="ARBA" id="ARBA00004123"/>
    </source>
</evidence>
<evidence type="ECO:0000256" key="4">
    <source>
        <dbReference type="ARBA" id="ARBA00047761"/>
    </source>
</evidence>
<dbReference type="Proteomes" id="UP000000267">
    <property type="component" value="Unassembled WGS sequence"/>
</dbReference>
<feature type="region of interest" description="Disordered" evidence="7">
    <location>
        <begin position="601"/>
        <end position="626"/>
    </location>
</feature>
<dbReference type="EMBL" id="DS480521">
    <property type="protein sequence ID" value="EDO14699.1"/>
    <property type="molecule type" value="Genomic_DNA"/>
</dbReference>
<sequence length="745" mass="85304">MSTPVSAPLGLPYPITISKLIASIGSHVEKGQRLFAYKFWYIVEIAKSPDENDDGVNDEHSKKSIRESIEFFDSPFEGDLVSWNVDVGDEIVEPNQTICEIVRPCNHDIVYAGICTMCGKEVDESDQVSANLTISHTDTNLKVSRREANDIGQGIKKRLIREKKLILVVDLDQTVIHCGVDPTIAEWKNDPTNPNFETLRDVKSFVLEEEPILPPMYMGPKPPTHKCWYYVKIRPGLKEFFEEVSKLYEMHIYTMATRSYAQEIAKIIDPDGTLFADRILSRNENGSLTHKSLERLFPTDQSMVVVIDDRGDVWNWCPNLIKVTPYNFFVGIGDINSNFLPRQQTTMLQLGRRNHKKTEDTDELLTDIMDTEKKLQEKIDEEVKRQEENLSHQSAALGEEISSQVRKEDITKKIEFSASLEVQQQNRPLAELQKHMHNQQLLTDDDDELFYLKDILKNVQQKYYEELKTDKEIQIQTLMPKLKKKVLEGCNFVFSGLIPLGTNIQKADIVLWTNMFGAQSSADITEDTTHVITKTPHTYKAKIAKAFKSDIKVLHPDWVFECLLNWKYMPEFPYEYNIIPTATDKELNEFKEALERRKKKETKTKITVSEESLEGDSNSPSSQGASVDLFASGASWLIDDDDDEIIDSEEEESKEPEYDEFADDNNDLQTVKKHPLESNEFTDEDGSNKKVHIAEEDEGQNEGQDEGQDDQLSEDKTSQPKDEESDSELEEEILNALDDSDDDEE</sequence>
<dbReference type="InterPro" id="IPR036412">
    <property type="entry name" value="HAD-like_sf"/>
</dbReference>
<comment type="catalytic activity">
    <reaction evidence="5 6">
        <text>O-phospho-L-threonyl-[protein] + H2O = L-threonyl-[protein] + phosphate</text>
        <dbReference type="Rhea" id="RHEA:47004"/>
        <dbReference type="Rhea" id="RHEA-COMP:11060"/>
        <dbReference type="Rhea" id="RHEA-COMP:11605"/>
        <dbReference type="ChEBI" id="CHEBI:15377"/>
        <dbReference type="ChEBI" id="CHEBI:30013"/>
        <dbReference type="ChEBI" id="CHEBI:43474"/>
        <dbReference type="ChEBI" id="CHEBI:61977"/>
        <dbReference type="EC" id="3.1.3.16"/>
    </reaction>
</comment>
<dbReference type="InterPro" id="IPR011947">
    <property type="entry name" value="FCP1_euk"/>
</dbReference>
<dbReference type="FunCoup" id="A7TSR4">
    <property type="interactions" value="849"/>
</dbReference>
<evidence type="ECO:0000256" key="6">
    <source>
        <dbReference type="RuleBase" id="RU366066"/>
    </source>
</evidence>
<dbReference type="STRING" id="436907.A7TSR4"/>
<dbReference type="NCBIfam" id="TIGR02250">
    <property type="entry name" value="FCP1_euk"/>
    <property type="match status" value="1"/>
</dbReference>
<keyword evidence="3 6" id="KW-0539">Nucleus</keyword>
<dbReference type="Gene3D" id="3.40.50.10190">
    <property type="entry name" value="BRCT domain"/>
    <property type="match status" value="1"/>
</dbReference>
<dbReference type="InterPro" id="IPR039189">
    <property type="entry name" value="Fcp1"/>
</dbReference>